<keyword evidence="3" id="KW-1185">Reference proteome</keyword>
<accession>A0A495MK51</accession>
<evidence type="ECO:0000313" key="2">
    <source>
        <dbReference type="EMBL" id="RKS25402.1"/>
    </source>
</evidence>
<dbReference type="AlphaFoldDB" id="A0A495MK51"/>
<name>A0A495MK51_9FLAO</name>
<dbReference type="GO" id="GO:0016070">
    <property type="term" value="P:RNA metabolic process"/>
    <property type="evidence" value="ECO:0007669"/>
    <property type="project" value="InterPro"/>
</dbReference>
<feature type="domain" description="Toxin SymE-like" evidence="1">
    <location>
        <begin position="16"/>
        <end position="69"/>
    </location>
</feature>
<dbReference type="Proteomes" id="UP000277579">
    <property type="component" value="Unassembled WGS sequence"/>
</dbReference>
<dbReference type="Pfam" id="PF08845">
    <property type="entry name" value="SymE_toxin"/>
    <property type="match status" value="1"/>
</dbReference>
<evidence type="ECO:0000259" key="1">
    <source>
        <dbReference type="Pfam" id="PF08845"/>
    </source>
</evidence>
<dbReference type="GO" id="GO:0016788">
    <property type="term" value="F:hydrolase activity, acting on ester bonds"/>
    <property type="evidence" value="ECO:0007669"/>
    <property type="project" value="InterPro"/>
</dbReference>
<gene>
    <name evidence="2" type="ORF">CLV94_0432</name>
</gene>
<organism evidence="2 3">
    <name type="scientific">Flavobacterium endophyticum</name>
    <dbReference type="NCBI Taxonomy" id="1540163"/>
    <lineage>
        <taxon>Bacteria</taxon>
        <taxon>Pseudomonadati</taxon>
        <taxon>Bacteroidota</taxon>
        <taxon>Flavobacteriia</taxon>
        <taxon>Flavobacteriales</taxon>
        <taxon>Flavobacteriaceae</taxon>
        <taxon>Flavobacterium</taxon>
    </lineage>
</organism>
<dbReference type="OrthoDB" id="9803936at2"/>
<protein>
    <submittedName>
        <fullName evidence="2">Toxic protein SymE</fullName>
    </submittedName>
</protein>
<reference evidence="2 3" key="1">
    <citation type="submission" date="2018-10" db="EMBL/GenBank/DDBJ databases">
        <title>Genomic Encyclopedia of Archaeal and Bacterial Type Strains, Phase II (KMG-II): from individual species to whole genera.</title>
        <authorList>
            <person name="Goeker M."/>
        </authorList>
    </citation>
    <scope>NUCLEOTIDE SEQUENCE [LARGE SCALE GENOMIC DNA]</scope>
    <source>
        <strain evidence="2 3">DSM 29537</strain>
    </source>
</reference>
<dbReference type="GO" id="GO:0005737">
    <property type="term" value="C:cytoplasm"/>
    <property type="evidence" value="ECO:0007669"/>
    <property type="project" value="InterPro"/>
</dbReference>
<dbReference type="RefSeq" id="WP_121374810.1">
    <property type="nucleotide sequence ID" value="NZ_RBLC01000001.1"/>
</dbReference>
<comment type="caution">
    <text evidence="2">The sequence shown here is derived from an EMBL/GenBank/DDBJ whole genome shotgun (WGS) entry which is preliminary data.</text>
</comment>
<evidence type="ECO:0000313" key="3">
    <source>
        <dbReference type="Proteomes" id="UP000277579"/>
    </source>
</evidence>
<dbReference type="GO" id="GO:0003723">
    <property type="term" value="F:RNA binding"/>
    <property type="evidence" value="ECO:0007669"/>
    <property type="project" value="InterPro"/>
</dbReference>
<dbReference type="InterPro" id="IPR014944">
    <property type="entry name" value="Toxin_SymE-like"/>
</dbReference>
<proteinExistence type="predicted"/>
<dbReference type="EMBL" id="RBLC01000001">
    <property type="protein sequence ID" value="RKS25402.1"/>
    <property type="molecule type" value="Genomic_DNA"/>
</dbReference>
<sequence length="73" mass="8417">MENSTPNSNKNKKGKERYLTVFSKGFARAYRRIAFFPEIRIQGKWLQDCGFYEGDSVKVSVGRGKIVIRKVKS</sequence>